<dbReference type="STRING" id="37916.MCHLDSM_04142"/>
<dbReference type="Gene3D" id="1.10.600.10">
    <property type="entry name" value="Farnesyl Diphosphate Synthase"/>
    <property type="match status" value="1"/>
</dbReference>
<evidence type="ECO:0000256" key="1">
    <source>
        <dbReference type="ARBA" id="ARBA00001946"/>
    </source>
</evidence>
<evidence type="ECO:0000256" key="5">
    <source>
        <dbReference type="ARBA" id="ARBA00022723"/>
    </source>
</evidence>
<dbReference type="GO" id="GO:0046872">
    <property type="term" value="F:metal ion binding"/>
    <property type="evidence" value="ECO:0007669"/>
    <property type="project" value="UniProtKB-KW"/>
</dbReference>
<keyword evidence="6" id="KW-0460">Magnesium</keyword>
<evidence type="ECO:0000256" key="4">
    <source>
        <dbReference type="ARBA" id="ARBA00022679"/>
    </source>
</evidence>
<dbReference type="InterPro" id="IPR000092">
    <property type="entry name" value="Polyprenyl_synt"/>
</dbReference>
<dbReference type="Proteomes" id="UP000036513">
    <property type="component" value="Unassembled WGS sequence"/>
</dbReference>
<evidence type="ECO:0000256" key="2">
    <source>
        <dbReference type="ARBA" id="ARBA00005128"/>
    </source>
</evidence>
<comment type="cofactor">
    <cofactor evidence="1">
        <name>Mg(2+)</name>
        <dbReference type="ChEBI" id="CHEBI:18420"/>
    </cofactor>
</comment>
<dbReference type="PANTHER" id="PTHR12001">
    <property type="entry name" value="GERANYLGERANYL PYROPHOSPHATE SYNTHASE"/>
    <property type="match status" value="1"/>
</dbReference>
<comment type="caution">
    <text evidence="8">The sequence shown here is derived from an EMBL/GenBank/DDBJ whole genome shotgun (WGS) entry which is preliminary data.</text>
</comment>
<dbReference type="InterPro" id="IPR008949">
    <property type="entry name" value="Isoprenoid_synthase_dom_sf"/>
</dbReference>
<dbReference type="SMR" id="A0A0J6VR93"/>
<dbReference type="GO" id="GO:0008299">
    <property type="term" value="P:isoprenoid biosynthetic process"/>
    <property type="evidence" value="ECO:0007669"/>
    <property type="project" value="InterPro"/>
</dbReference>
<accession>A0A0J6VR93</accession>
<dbReference type="Pfam" id="PF00348">
    <property type="entry name" value="polyprenyl_synt"/>
    <property type="match status" value="1"/>
</dbReference>
<protein>
    <submittedName>
        <fullName evidence="8">(2E,6E)-farnesyl diphosphate synthase</fullName>
        <ecNumber evidence="8">2.5.1.10</ecNumber>
    </submittedName>
</protein>
<dbReference type="EC" id="2.5.1.10" evidence="8"/>
<evidence type="ECO:0000256" key="3">
    <source>
        <dbReference type="ARBA" id="ARBA00006706"/>
    </source>
</evidence>
<dbReference type="CDD" id="cd00685">
    <property type="entry name" value="Trans_IPPS_HT"/>
    <property type="match status" value="1"/>
</dbReference>
<keyword evidence="4 7" id="KW-0808">Transferase</keyword>
<dbReference type="EMBL" id="JYNL01000048">
    <property type="protein sequence ID" value="KMO71993.1"/>
    <property type="molecule type" value="Genomic_DNA"/>
</dbReference>
<keyword evidence="5" id="KW-0479">Metal-binding</keyword>
<evidence type="ECO:0000313" key="9">
    <source>
        <dbReference type="Proteomes" id="UP000036513"/>
    </source>
</evidence>
<keyword evidence="9" id="KW-1185">Reference proteome</keyword>
<comment type="pathway">
    <text evidence="2">Isoprenoid biosynthesis.</text>
</comment>
<dbReference type="PROSITE" id="PS00444">
    <property type="entry name" value="POLYPRENYL_SYNTHASE_2"/>
    <property type="match status" value="1"/>
</dbReference>
<proteinExistence type="inferred from homology"/>
<sequence length="375" mass="40544">MSLRDGEWAGTHLVMSGARVPTATSLGAWRDDLRAGVRNHLADFVRSDCLDRLAAANVDVAGDLLSGFLDGGKYVRSTFMYVGWLCGADENAAALRASASLELLHAFALIQDDVMDGSPLRRARPSAHVSFGRWHRDRGLAGSADRFGESAAILLGDLCLVWAEQMLRRSGVGQHALARVWPRYDDMRTELAIGQFSDLVNSSHTLPTLEEVLDVLRRKSGNYTVRRPLEIGAAMAGCDDAVIDALSGYGAAIGEAFQLRDDILGVFGTPSLTGKSAGTDMEERKATSVIVAAYELADGPLRDQLFDLMNRPHIDGDAADHWRNLIVASGAVQWIEQLIAERHTRALNFLDGVAIPDFARAALADMAVACTQRAA</sequence>
<dbReference type="PANTHER" id="PTHR12001:SF85">
    <property type="entry name" value="SHORT CHAIN ISOPRENYL DIPHOSPHATE SYNTHASE"/>
    <property type="match status" value="1"/>
</dbReference>
<dbReference type="PATRIC" id="fig|37916.4.peg.4109"/>
<evidence type="ECO:0000256" key="7">
    <source>
        <dbReference type="RuleBase" id="RU004466"/>
    </source>
</evidence>
<name>A0A0J6VR93_9MYCO</name>
<organism evidence="8 9">
    <name type="scientific">Mycolicibacterium chlorophenolicum</name>
    <dbReference type="NCBI Taxonomy" id="37916"/>
    <lineage>
        <taxon>Bacteria</taxon>
        <taxon>Bacillati</taxon>
        <taxon>Actinomycetota</taxon>
        <taxon>Actinomycetes</taxon>
        <taxon>Mycobacteriales</taxon>
        <taxon>Mycobacteriaceae</taxon>
        <taxon>Mycolicibacterium</taxon>
    </lineage>
</organism>
<dbReference type="AlphaFoldDB" id="A0A0J6VR93"/>
<evidence type="ECO:0000313" key="8">
    <source>
        <dbReference type="EMBL" id="KMO71993.1"/>
    </source>
</evidence>
<dbReference type="GO" id="GO:0004337">
    <property type="term" value="F:(2E,6E)-farnesyl diphosphate synthase activity"/>
    <property type="evidence" value="ECO:0007669"/>
    <property type="project" value="UniProtKB-EC"/>
</dbReference>
<reference evidence="8 9" key="1">
    <citation type="journal article" date="2015" name="Genome Biol. Evol.">
        <title>Characterization of Three Mycobacterium spp. with Potential Use in Bioremediation by Genome Sequencing and Comparative Genomics.</title>
        <authorList>
            <person name="Das S."/>
            <person name="Pettersson B.M."/>
            <person name="Behra P.R."/>
            <person name="Ramesh M."/>
            <person name="Dasgupta S."/>
            <person name="Bhattacharya A."/>
            <person name="Kirsebom L.A."/>
        </authorList>
    </citation>
    <scope>NUCLEOTIDE SEQUENCE [LARGE SCALE GENOMIC DNA]</scope>
    <source>
        <strain evidence="8 9">DSM 43826</strain>
    </source>
</reference>
<dbReference type="SFLD" id="SFLDS00005">
    <property type="entry name" value="Isoprenoid_Synthase_Type_I"/>
    <property type="match status" value="1"/>
</dbReference>
<dbReference type="SUPFAM" id="SSF48576">
    <property type="entry name" value="Terpenoid synthases"/>
    <property type="match status" value="1"/>
</dbReference>
<comment type="similarity">
    <text evidence="3 7">Belongs to the FPP/GGPP synthase family.</text>
</comment>
<gene>
    <name evidence="8" type="ORF">MCHLDSM_04142</name>
</gene>
<dbReference type="InterPro" id="IPR033749">
    <property type="entry name" value="Polyprenyl_synt_CS"/>
</dbReference>
<evidence type="ECO:0000256" key="6">
    <source>
        <dbReference type="ARBA" id="ARBA00022842"/>
    </source>
</evidence>